<dbReference type="PANTHER" id="PTHR31390">
    <property type="entry name" value="EXPRESSED PROTEIN"/>
    <property type="match status" value="1"/>
</dbReference>
<feature type="compositionally biased region" description="Low complexity" evidence="1">
    <location>
        <begin position="132"/>
        <end position="153"/>
    </location>
</feature>
<feature type="region of interest" description="Disordered" evidence="1">
    <location>
        <begin position="439"/>
        <end position="495"/>
    </location>
</feature>
<evidence type="ECO:0000313" key="2">
    <source>
        <dbReference type="EMBL" id="ESQ51461.1"/>
    </source>
</evidence>
<name>V4NX55_EUTSA</name>
<proteinExistence type="predicted"/>
<dbReference type="Gramene" id="ESQ51461">
    <property type="protein sequence ID" value="ESQ51461"/>
    <property type="gene ID" value="EUTSA_v10016221mg"/>
</dbReference>
<dbReference type="STRING" id="72664.V4NX55"/>
<dbReference type="Proteomes" id="UP000030689">
    <property type="component" value="Unassembled WGS sequence"/>
</dbReference>
<dbReference type="Pfam" id="PF12043">
    <property type="entry name" value="DUF3527"/>
    <property type="match status" value="1"/>
</dbReference>
<dbReference type="PANTHER" id="PTHR31390:SF4">
    <property type="entry name" value="DUF3527 DOMAIN-CONTAINING PROTEIN"/>
    <property type="match status" value="1"/>
</dbReference>
<gene>
    <name evidence="2" type="ORF">EUTSA_v10016221mg</name>
</gene>
<dbReference type="OMA" id="PSCTRII"/>
<dbReference type="AlphaFoldDB" id="V4NX55"/>
<feature type="compositionally biased region" description="Polar residues" evidence="1">
    <location>
        <begin position="441"/>
        <end position="453"/>
    </location>
</feature>
<feature type="region of interest" description="Disordered" evidence="1">
    <location>
        <begin position="378"/>
        <end position="427"/>
    </location>
</feature>
<reference evidence="2 3" key="1">
    <citation type="journal article" date="2013" name="Front. Plant Sci.">
        <title>The Reference Genome of the Halophytic Plant Eutrema salsugineum.</title>
        <authorList>
            <person name="Yang R."/>
            <person name="Jarvis D.E."/>
            <person name="Chen H."/>
            <person name="Beilstein M.A."/>
            <person name="Grimwood J."/>
            <person name="Jenkins J."/>
            <person name="Shu S."/>
            <person name="Prochnik S."/>
            <person name="Xin M."/>
            <person name="Ma C."/>
            <person name="Schmutz J."/>
            <person name="Wing R.A."/>
            <person name="Mitchell-Olds T."/>
            <person name="Schumaker K.S."/>
            <person name="Wang X."/>
        </authorList>
    </citation>
    <scope>NUCLEOTIDE SEQUENCE [LARGE SCALE GENOMIC DNA]</scope>
</reference>
<accession>V4NX55</accession>
<dbReference type="OrthoDB" id="1898655at2759"/>
<sequence>MECRLELKKGSSDRPPFVAAEKRVLTKESQRSYLPDKFRDDKRGLSYSDFHREITKKVEDVCPKRLENRLKSRIGRTASGERDLVKYKSYVPSYIKKCEKLEVKDVKAGGFGSQDLRSRQSGDKQFDKHTRSSLSNTSTSSSLWTDESSTDSSRGLCASPFRKRINHPPLQYYLMSSKPGDCPQDFVPLPPRDNGDTSEIHSSLPGNNTDGQKDSTRRDVQFHQSPRGTAFLQNEKKDSDLKIVPKTRTFLSSSKPDSPSCTRVISRNLADDFKKKAEKSDERIRNPRVHDLFGKEKPAAVFVPGIVSQKQIIGLSKFYDSKVLLAERVAETNRKGFPERLTYVQGPVLDSDVGHFRREADGSKPFLKRINFLSAEKNRFSSERSRSAPRSRKAESSPSRSRTLDRRSTETLPTQPDQRPVKVVSERARSISPFRRLSFSIGKSSKNSNSENAPTPPHLSAALKSSRADLDNRSTSSISDSSLDNTTIANRGRSSPLRRLLEPLIRPKSSHACRSPEPSLKGVPSIHQKHILSEGQPSSSSLLSRNGKTSTVQALFRVTSKNDQPLFTFAVDKELSITAATIRKQFAPEKEDYGHKYTFFTVQEVQKKNGKWINHTRKVQSQEYTSNIVAQMRVSCSKHLIPAGESSVDNLLTREFVLFASESQRNNELAAMVIKVPRIGDTSVTKDPCRDQKQNGTTLGDYFAGVNATVVLPSGIHSLPHKGGPSSLIQRWKSGGSCDCGGWDMGCNLKILTNNQSNKPTNLSASTSDAFKLFFQGGLQDNNNQPFLSFTPYREGVYAVEYNTSLSLLQAFSICIAVNEGRNPVKTVEPNTSRADNKAYYGEVSSMTQSERLKSFSGPIEAEAPAKYLSQPPLSPVGRV</sequence>
<dbReference type="InterPro" id="IPR021916">
    <property type="entry name" value="DUF3527"/>
</dbReference>
<dbReference type="KEGG" id="eus:EUTSA_v10016221mg"/>
<feature type="compositionally biased region" description="Basic and acidic residues" evidence="1">
    <location>
        <begin position="211"/>
        <end position="221"/>
    </location>
</feature>
<evidence type="ECO:0000256" key="1">
    <source>
        <dbReference type="SAM" id="MobiDB-lite"/>
    </source>
</evidence>
<dbReference type="eggNOG" id="ENOG502QSE4">
    <property type="taxonomic scope" value="Eukaryota"/>
</dbReference>
<organism evidence="2 3">
    <name type="scientific">Eutrema salsugineum</name>
    <name type="common">Saltwater cress</name>
    <name type="synonym">Sisymbrium salsugineum</name>
    <dbReference type="NCBI Taxonomy" id="72664"/>
    <lineage>
        <taxon>Eukaryota</taxon>
        <taxon>Viridiplantae</taxon>
        <taxon>Streptophyta</taxon>
        <taxon>Embryophyta</taxon>
        <taxon>Tracheophyta</taxon>
        <taxon>Spermatophyta</taxon>
        <taxon>Magnoliopsida</taxon>
        <taxon>eudicotyledons</taxon>
        <taxon>Gunneridae</taxon>
        <taxon>Pentapetalae</taxon>
        <taxon>rosids</taxon>
        <taxon>malvids</taxon>
        <taxon>Brassicales</taxon>
        <taxon>Brassicaceae</taxon>
        <taxon>Eutremeae</taxon>
        <taxon>Eutrema</taxon>
    </lineage>
</organism>
<keyword evidence="3" id="KW-1185">Reference proteome</keyword>
<feature type="region of interest" description="Disordered" evidence="1">
    <location>
        <begin position="111"/>
        <end position="238"/>
    </location>
</feature>
<protein>
    <submittedName>
        <fullName evidence="2">Uncharacterized protein</fullName>
    </submittedName>
</protein>
<evidence type="ECO:0000313" key="3">
    <source>
        <dbReference type="Proteomes" id="UP000030689"/>
    </source>
</evidence>
<dbReference type="EMBL" id="KI517385">
    <property type="protein sequence ID" value="ESQ51461.1"/>
    <property type="molecule type" value="Genomic_DNA"/>
</dbReference>
<feature type="compositionally biased region" description="Polar residues" evidence="1">
    <location>
        <begin position="200"/>
        <end position="210"/>
    </location>
</feature>
<feature type="compositionally biased region" description="Basic and acidic residues" evidence="1">
    <location>
        <begin position="116"/>
        <end position="130"/>
    </location>
</feature>
<feature type="compositionally biased region" description="Low complexity" evidence="1">
    <location>
        <begin position="473"/>
        <end position="495"/>
    </location>
</feature>